<keyword evidence="7" id="KW-1185">Reference proteome</keyword>
<dbReference type="NCBIfam" id="TIGR02329">
    <property type="entry name" value="propionate_PrpR"/>
    <property type="match status" value="1"/>
</dbReference>
<dbReference type="Pfam" id="PF00158">
    <property type="entry name" value="Sigma54_activat"/>
    <property type="match status" value="1"/>
</dbReference>
<dbReference type="AlphaFoldDB" id="A0A1M5Q6J0"/>
<keyword evidence="4" id="KW-0804">Transcription</keyword>
<dbReference type="SMART" id="SM00382">
    <property type="entry name" value="AAA"/>
    <property type="match status" value="1"/>
</dbReference>
<evidence type="ECO:0000313" key="6">
    <source>
        <dbReference type="EMBL" id="SHH09379.1"/>
    </source>
</evidence>
<dbReference type="GO" id="GO:0005524">
    <property type="term" value="F:ATP binding"/>
    <property type="evidence" value="ECO:0007669"/>
    <property type="project" value="UniProtKB-KW"/>
</dbReference>
<evidence type="ECO:0000313" key="7">
    <source>
        <dbReference type="Proteomes" id="UP000199758"/>
    </source>
</evidence>
<dbReference type="InterPro" id="IPR027417">
    <property type="entry name" value="P-loop_NTPase"/>
</dbReference>
<gene>
    <name evidence="6" type="ORF">SAMN04488068_2526</name>
</gene>
<dbReference type="GO" id="GO:0005737">
    <property type="term" value="C:cytoplasm"/>
    <property type="evidence" value="ECO:0007669"/>
    <property type="project" value="InterPro"/>
</dbReference>
<dbReference type="InterPro" id="IPR010524">
    <property type="entry name" value="Sig_transdc_resp-reg_PrpR_N"/>
</dbReference>
<dbReference type="EMBL" id="FQWZ01000005">
    <property type="protein sequence ID" value="SHH09379.1"/>
    <property type="molecule type" value="Genomic_DNA"/>
</dbReference>
<dbReference type="GO" id="GO:0006355">
    <property type="term" value="P:regulation of DNA-templated transcription"/>
    <property type="evidence" value="ECO:0007669"/>
    <property type="project" value="InterPro"/>
</dbReference>
<dbReference type="InterPro" id="IPR002197">
    <property type="entry name" value="HTH_Fis"/>
</dbReference>
<reference evidence="6 7" key="1">
    <citation type="submission" date="2016-11" db="EMBL/GenBank/DDBJ databases">
        <authorList>
            <person name="Jaros S."/>
            <person name="Januszkiewicz K."/>
            <person name="Wedrychowicz H."/>
        </authorList>
    </citation>
    <scope>NUCLEOTIDE SEQUENCE [LARGE SCALE GENOMIC DNA]</scope>
    <source>
        <strain evidence="6 7">CGMCC 1.7049</strain>
    </source>
</reference>
<evidence type="ECO:0000256" key="3">
    <source>
        <dbReference type="ARBA" id="ARBA00023015"/>
    </source>
</evidence>
<evidence type="ECO:0000256" key="4">
    <source>
        <dbReference type="ARBA" id="ARBA00023163"/>
    </source>
</evidence>
<evidence type="ECO:0000256" key="2">
    <source>
        <dbReference type="ARBA" id="ARBA00022840"/>
    </source>
</evidence>
<proteinExistence type="predicted"/>
<sequence>MIWTISVSRLSRLLRDITPEFDHRAQIETINLGFEEAVSYLQQRLRTEDCDVLIAAGSNGAYLRSRIDKPLVLIRPGGFDLMQALSQAHRLSPKIGLVTHETEVPVFAEFQASFGLSIEQRAFVTAEDARMHVAELVAKDCRAIVGTGMVVDFAEQAGVAGIMLYSADTIRSAFESALDIAKMVGDVDTPRRPRRPLSRVAAGQRYSSRHLLGDSPAMQALRERIVTFGAADRTVLITGDTGTGKELVAQALHAASPRQAAPFIAINCGAVAESLLESELFGYDDGAFTGSRRGGRVGLIEAAQHGTLFLDEIGEMPLALQTRLLRVLEEREVTRVGASRPTPVDLRVIAATHCDLDALASSGGFRRDLFYRLNVLRLRLPALRDHADDIAMLAQAFLRSDARRARDGFDPDAIALLCRYRWPGNVRELRNVVERAAVLAPKGSIGIAVLAEAAPELLTEAEALAPGGSPLRRAQPDRASLQNALLAAGGDRRLAAERLGVSRTTLWRWLREA</sequence>
<keyword evidence="1" id="KW-0547">Nucleotide-binding</keyword>
<dbReference type="FunFam" id="3.40.50.300:FF:000006">
    <property type="entry name" value="DNA-binding transcriptional regulator NtrC"/>
    <property type="match status" value="1"/>
</dbReference>
<evidence type="ECO:0000256" key="1">
    <source>
        <dbReference type="ARBA" id="ARBA00022741"/>
    </source>
</evidence>
<dbReference type="SUPFAM" id="SSF46689">
    <property type="entry name" value="Homeodomain-like"/>
    <property type="match status" value="1"/>
</dbReference>
<keyword evidence="2" id="KW-0067">ATP-binding</keyword>
<dbReference type="GO" id="GO:0000156">
    <property type="term" value="F:phosphorelay response regulator activity"/>
    <property type="evidence" value="ECO:0007669"/>
    <property type="project" value="InterPro"/>
</dbReference>
<keyword evidence="3" id="KW-0805">Transcription regulation</keyword>
<dbReference type="Gene3D" id="3.40.50.300">
    <property type="entry name" value="P-loop containing nucleotide triphosphate hydrolases"/>
    <property type="match status" value="1"/>
</dbReference>
<dbReference type="GO" id="GO:0019629">
    <property type="term" value="P:propionate catabolic process, 2-methylcitrate cycle"/>
    <property type="evidence" value="ECO:0007669"/>
    <property type="project" value="InterPro"/>
</dbReference>
<dbReference type="InterPro" id="IPR058031">
    <property type="entry name" value="AAA_lid_NorR"/>
</dbReference>
<dbReference type="PROSITE" id="PS00688">
    <property type="entry name" value="SIGMA54_INTERACT_3"/>
    <property type="match status" value="1"/>
</dbReference>
<dbReference type="Pfam" id="PF06506">
    <property type="entry name" value="PrpR_N"/>
    <property type="match status" value="1"/>
</dbReference>
<dbReference type="SUPFAM" id="SSF52540">
    <property type="entry name" value="P-loop containing nucleoside triphosphate hydrolases"/>
    <property type="match status" value="1"/>
</dbReference>
<dbReference type="GO" id="GO:0043565">
    <property type="term" value="F:sequence-specific DNA binding"/>
    <property type="evidence" value="ECO:0007669"/>
    <property type="project" value="InterPro"/>
</dbReference>
<dbReference type="STRING" id="490188.SAMN04488068_2526"/>
<accession>A0A1M5Q6J0</accession>
<dbReference type="Gene3D" id="1.10.10.60">
    <property type="entry name" value="Homeodomain-like"/>
    <property type="match status" value="1"/>
</dbReference>
<dbReference type="InterPro" id="IPR009057">
    <property type="entry name" value="Homeodomain-like_sf"/>
</dbReference>
<dbReference type="Gene3D" id="1.10.8.60">
    <property type="match status" value="1"/>
</dbReference>
<evidence type="ECO:0000259" key="5">
    <source>
        <dbReference type="PROSITE" id="PS50045"/>
    </source>
</evidence>
<dbReference type="InterPro" id="IPR003593">
    <property type="entry name" value="AAA+_ATPase"/>
</dbReference>
<dbReference type="PROSITE" id="PS00675">
    <property type="entry name" value="SIGMA54_INTERACT_1"/>
    <property type="match status" value="1"/>
</dbReference>
<dbReference type="SUPFAM" id="SSF159800">
    <property type="entry name" value="PrpR receptor domain-like"/>
    <property type="match status" value="1"/>
</dbReference>
<protein>
    <submittedName>
        <fullName evidence="6">Transcriptional regulator, propionate catabolism operon regulatory protein</fullName>
    </submittedName>
</protein>
<dbReference type="InterPro" id="IPR025944">
    <property type="entry name" value="Sigma_54_int_dom_CS"/>
</dbReference>
<dbReference type="InterPro" id="IPR012704">
    <property type="entry name" value="Sig_transdc_resp-reg_PrpR"/>
</dbReference>
<organism evidence="6 7">
    <name type="scientific">Hydrocarboniphaga daqingensis</name>
    <dbReference type="NCBI Taxonomy" id="490188"/>
    <lineage>
        <taxon>Bacteria</taxon>
        <taxon>Pseudomonadati</taxon>
        <taxon>Pseudomonadota</taxon>
        <taxon>Gammaproteobacteria</taxon>
        <taxon>Nevskiales</taxon>
        <taxon>Nevskiaceae</taxon>
        <taxon>Hydrocarboniphaga</taxon>
    </lineage>
</organism>
<dbReference type="Proteomes" id="UP000199758">
    <property type="component" value="Unassembled WGS sequence"/>
</dbReference>
<dbReference type="PANTHER" id="PTHR32071:SF81">
    <property type="entry name" value="PROPIONATE CATABOLISM OPERON REGULATORY PROTEIN"/>
    <property type="match status" value="1"/>
</dbReference>
<dbReference type="InterPro" id="IPR002078">
    <property type="entry name" value="Sigma_54_int"/>
</dbReference>
<dbReference type="Pfam" id="PF25601">
    <property type="entry name" value="AAA_lid_14"/>
    <property type="match status" value="1"/>
</dbReference>
<dbReference type="InterPro" id="IPR025662">
    <property type="entry name" value="Sigma_54_int_dom_ATP-bd_1"/>
</dbReference>
<name>A0A1M5Q6J0_9GAMM</name>
<feature type="domain" description="Sigma-54 factor interaction" evidence="5">
    <location>
        <begin position="211"/>
        <end position="438"/>
    </location>
</feature>
<dbReference type="PROSITE" id="PS50045">
    <property type="entry name" value="SIGMA54_INTERACT_4"/>
    <property type="match status" value="1"/>
</dbReference>
<dbReference type="Gene3D" id="3.40.50.2300">
    <property type="match status" value="1"/>
</dbReference>
<dbReference type="PANTHER" id="PTHR32071">
    <property type="entry name" value="TRANSCRIPTIONAL REGULATORY PROTEIN"/>
    <property type="match status" value="1"/>
</dbReference>
<dbReference type="CDD" id="cd00009">
    <property type="entry name" value="AAA"/>
    <property type="match status" value="1"/>
</dbReference>
<dbReference type="Pfam" id="PF02954">
    <property type="entry name" value="HTH_8"/>
    <property type="match status" value="1"/>
</dbReference>